<comment type="caution">
    <text evidence="2">The sequence shown here is derived from an EMBL/GenBank/DDBJ whole genome shotgun (WGS) entry which is preliminary data.</text>
</comment>
<name>A0A177B175_9BILA</name>
<protein>
    <recommendedName>
        <fullName evidence="1">Sperm microtubule inner protein 1 C-terminal domain-containing protein</fullName>
    </recommendedName>
</protein>
<keyword evidence="3" id="KW-1185">Reference proteome</keyword>
<dbReference type="AlphaFoldDB" id="A0A177B175"/>
<proteinExistence type="predicted"/>
<reference evidence="2 3" key="1">
    <citation type="submission" date="2016-04" db="EMBL/GenBank/DDBJ databases">
        <title>The genome of Intoshia linei affirms orthonectids as highly simplified spiralians.</title>
        <authorList>
            <person name="Mikhailov K.V."/>
            <person name="Slusarev G.S."/>
            <person name="Nikitin M.A."/>
            <person name="Logacheva M.D."/>
            <person name="Penin A."/>
            <person name="Aleoshin V."/>
            <person name="Panchin Y.V."/>
        </authorList>
    </citation>
    <scope>NUCLEOTIDE SEQUENCE [LARGE SCALE GENOMIC DNA]</scope>
    <source>
        <strain evidence="2">Intl2013</strain>
        <tissue evidence="2">Whole animal</tissue>
    </source>
</reference>
<dbReference type="InterPro" id="IPR054323">
    <property type="entry name" value="SPMIP1_C"/>
</dbReference>
<dbReference type="Proteomes" id="UP000078046">
    <property type="component" value="Unassembled WGS sequence"/>
</dbReference>
<dbReference type="PANTHER" id="PTHR35826">
    <property type="entry name" value="PROTEIN ATP6V1FNB-LIKE"/>
    <property type="match status" value="1"/>
</dbReference>
<organism evidence="2 3">
    <name type="scientific">Intoshia linei</name>
    <dbReference type="NCBI Taxonomy" id="1819745"/>
    <lineage>
        <taxon>Eukaryota</taxon>
        <taxon>Metazoa</taxon>
        <taxon>Spiralia</taxon>
        <taxon>Lophotrochozoa</taxon>
        <taxon>Mesozoa</taxon>
        <taxon>Orthonectida</taxon>
        <taxon>Rhopaluridae</taxon>
        <taxon>Intoshia</taxon>
    </lineage>
</organism>
<sequence length="139" mass="16384">MSKTVNTSQSLCHQIEKDNFLRIEWFKNKPQYRSGGQYEIYRKRILTYAPFSEHEKLPQISADAKKKKNNNDHYSGLSLSKFKIPDMYNIEPSVKALLNSQSTKKGRNKYLKVRSNSLPENRYKYPLLNSWSYGWKLGN</sequence>
<feature type="domain" description="Sperm microtubule inner protein 1 C-terminal" evidence="1">
    <location>
        <begin position="57"/>
        <end position="138"/>
    </location>
</feature>
<dbReference type="EMBL" id="LWCA01000532">
    <property type="protein sequence ID" value="OAF68005.1"/>
    <property type="molecule type" value="Genomic_DNA"/>
</dbReference>
<dbReference type="OrthoDB" id="410807at2759"/>
<dbReference type="Pfam" id="PF22589">
    <property type="entry name" value="SPMIP1"/>
    <property type="match status" value="1"/>
</dbReference>
<gene>
    <name evidence="2" type="ORF">A3Q56_04267</name>
</gene>
<evidence type="ECO:0000259" key="1">
    <source>
        <dbReference type="Pfam" id="PF22589"/>
    </source>
</evidence>
<evidence type="ECO:0000313" key="2">
    <source>
        <dbReference type="EMBL" id="OAF68005.1"/>
    </source>
</evidence>
<dbReference type="PANTHER" id="PTHR35826:SF1">
    <property type="entry name" value="PROTEIN ATP6V1FNB-LIKE"/>
    <property type="match status" value="1"/>
</dbReference>
<accession>A0A177B175</accession>
<evidence type="ECO:0000313" key="3">
    <source>
        <dbReference type="Proteomes" id="UP000078046"/>
    </source>
</evidence>